<dbReference type="InterPro" id="IPR052155">
    <property type="entry name" value="Biofilm_reg_signaling"/>
</dbReference>
<dbReference type="Pfam" id="PF00990">
    <property type="entry name" value="GGDEF"/>
    <property type="match status" value="1"/>
</dbReference>
<evidence type="ECO:0000259" key="4">
    <source>
        <dbReference type="PROSITE" id="PS50883"/>
    </source>
</evidence>
<dbReference type="eggNOG" id="COG5001">
    <property type="taxonomic scope" value="Bacteria"/>
</dbReference>
<evidence type="ECO:0000256" key="1">
    <source>
        <dbReference type="SAM" id="Phobius"/>
    </source>
</evidence>
<accession>A4G4X2</accession>
<feature type="transmembrane region" description="Helical" evidence="1">
    <location>
        <begin position="138"/>
        <end position="156"/>
    </location>
</feature>
<feature type="transmembrane region" description="Helical" evidence="1">
    <location>
        <begin position="69"/>
        <end position="86"/>
    </location>
</feature>
<dbReference type="SMART" id="SM00052">
    <property type="entry name" value="EAL"/>
    <property type="match status" value="1"/>
</dbReference>
<dbReference type="SUPFAM" id="SSF55073">
    <property type="entry name" value="Nucleotide cyclase"/>
    <property type="match status" value="1"/>
</dbReference>
<dbReference type="PANTHER" id="PTHR44757">
    <property type="entry name" value="DIGUANYLATE CYCLASE DGCP"/>
    <property type="match status" value="1"/>
</dbReference>
<evidence type="ECO:0000313" key="6">
    <source>
        <dbReference type="EMBL" id="CAL61559.2"/>
    </source>
</evidence>
<keyword evidence="7" id="KW-1185">Reference proteome</keyword>
<dbReference type="SMART" id="SM00091">
    <property type="entry name" value="PAS"/>
    <property type="match status" value="2"/>
</dbReference>
<dbReference type="PROSITE" id="PS50113">
    <property type="entry name" value="PAC"/>
    <property type="match status" value="1"/>
</dbReference>
<dbReference type="CDD" id="cd01949">
    <property type="entry name" value="GGDEF"/>
    <property type="match status" value="1"/>
</dbReference>
<evidence type="ECO:0000313" key="7">
    <source>
        <dbReference type="Proteomes" id="UP000006697"/>
    </source>
</evidence>
<feature type="transmembrane region" description="Helical" evidence="1">
    <location>
        <begin position="36"/>
        <end position="57"/>
    </location>
</feature>
<dbReference type="PROSITE" id="PS50887">
    <property type="entry name" value="GGDEF"/>
    <property type="match status" value="1"/>
</dbReference>
<keyword evidence="1" id="KW-0472">Membrane</keyword>
<dbReference type="SMART" id="SM00086">
    <property type="entry name" value="PAC"/>
    <property type="match status" value="2"/>
</dbReference>
<evidence type="ECO:0000259" key="5">
    <source>
        <dbReference type="PROSITE" id="PS50887"/>
    </source>
</evidence>
<dbReference type="Pfam" id="PF08448">
    <property type="entry name" value="PAS_4"/>
    <property type="match status" value="1"/>
</dbReference>
<proteinExistence type="predicted"/>
<dbReference type="EMBL" id="CU207211">
    <property type="protein sequence ID" value="CAL61559.2"/>
    <property type="molecule type" value="Genomic_DNA"/>
</dbReference>
<dbReference type="KEGG" id="har:HEAR1387"/>
<feature type="domain" description="PAS" evidence="2">
    <location>
        <begin position="298"/>
        <end position="349"/>
    </location>
</feature>
<dbReference type="InterPro" id="IPR035919">
    <property type="entry name" value="EAL_sf"/>
</dbReference>
<dbReference type="Pfam" id="PF08447">
    <property type="entry name" value="PAS_3"/>
    <property type="match status" value="1"/>
</dbReference>
<organism evidence="6 7">
    <name type="scientific">Herminiimonas arsenicoxydans</name>
    <dbReference type="NCBI Taxonomy" id="204773"/>
    <lineage>
        <taxon>Bacteria</taxon>
        <taxon>Pseudomonadati</taxon>
        <taxon>Pseudomonadota</taxon>
        <taxon>Betaproteobacteria</taxon>
        <taxon>Burkholderiales</taxon>
        <taxon>Oxalobacteraceae</taxon>
        <taxon>Herminiimonas</taxon>
    </lineage>
</organism>
<dbReference type="InterPro" id="IPR029787">
    <property type="entry name" value="Nucleotide_cyclase"/>
</dbReference>
<reference evidence="6 7" key="1">
    <citation type="journal article" date="2007" name="PLoS Genet.">
        <title>A tale of two oxidation states: bacterial colonization of arsenic-rich environments.</title>
        <authorList>
            <person name="Muller D."/>
            <person name="Medigue C."/>
            <person name="Koechler S."/>
            <person name="Barbe V."/>
            <person name="Barakat M."/>
            <person name="Talla E."/>
            <person name="Bonnefoy V."/>
            <person name="Krin E."/>
            <person name="Arsene-Ploetze F."/>
            <person name="Carapito C."/>
            <person name="Chandler M."/>
            <person name="Cournoyer B."/>
            <person name="Cruveiller S."/>
            <person name="Dossat C."/>
            <person name="Duval S."/>
            <person name="Heymann M."/>
            <person name="Leize E."/>
            <person name="Lieutaud A."/>
            <person name="Lievremont D."/>
            <person name="Makita Y."/>
            <person name="Mangenot S."/>
            <person name="Nitschke W."/>
            <person name="Ortet P."/>
            <person name="Perdrial N."/>
            <person name="Schoepp B."/>
            <person name="Siguier N."/>
            <person name="Simeonova D.D."/>
            <person name="Rouy Z."/>
            <person name="Segurens B."/>
            <person name="Turlin E."/>
            <person name="Vallenet D."/>
            <person name="Van Dorsselaer A."/>
            <person name="Weiss S."/>
            <person name="Weissenbach J."/>
            <person name="Lett M.C."/>
            <person name="Danchin A."/>
            <person name="Bertin P.N."/>
        </authorList>
    </citation>
    <scope>NUCLEOTIDE SEQUENCE [LARGE SCALE GENOMIC DNA]</scope>
    <source>
        <strain evidence="7">ULPAs1</strain>
    </source>
</reference>
<dbReference type="NCBIfam" id="TIGR00254">
    <property type="entry name" value="GGDEF"/>
    <property type="match status" value="1"/>
</dbReference>
<evidence type="ECO:0008006" key="8">
    <source>
        <dbReference type="Google" id="ProtNLM"/>
    </source>
</evidence>
<dbReference type="InterPro" id="IPR043128">
    <property type="entry name" value="Rev_trsase/Diguanyl_cyclase"/>
</dbReference>
<dbReference type="Gene3D" id="3.30.70.270">
    <property type="match status" value="1"/>
</dbReference>
<dbReference type="HOGENOM" id="CLU_000445_70_20_4"/>
<keyword evidence="1" id="KW-0812">Transmembrane</keyword>
<keyword evidence="1" id="KW-1133">Transmembrane helix</keyword>
<name>A4G4X2_HERAR</name>
<dbReference type="SUPFAM" id="SSF141868">
    <property type="entry name" value="EAL domain-like"/>
    <property type="match status" value="1"/>
</dbReference>
<dbReference type="SMART" id="SM00267">
    <property type="entry name" value="GGDEF"/>
    <property type="match status" value="1"/>
</dbReference>
<evidence type="ECO:0000259" key="2">
    <source>
        <dbReference type="PROSITE" id="PS50112"/>
    </source>
</evidence>
<dbReference type="InterPro" id="IPR000160">
    <property type="entry name" value="GGDEF_dom"/>
</dbReference>
<dbReference type="InterPro" id="IPR000014">
    <property type="entry name" value="PAS"/>
</dbReference>
<feature type="domain" description="PAC" evidence="3">
    <location>
        <begin position="384"/>
        <end position="436"/>
    </location>
</feature>
<feature type="transmembrane region" description="Helical" evidence="1">
    <location>
        <begin position="115"/>
        <end position="132"/>
    </location>
</feature>
<dbReference type="GO" id="GO:0003824">
    <property type="term" value="F:catalytic activity"/>
    <property type="evidence" value="ECO:0007669"/>
    <property type="project" value="UniProtKB-ARBA"/>
</dbReference>
<dbReference type="CDD" id="cd01948">
    <property type="entry name" value="EAL"/>
    <property type="match status" value="1"/>
</dbReference>
<dbReference type="NCBIfam" id="TIGR00229">
    <property type="entry name" value="sensory_box"/>
    <property type="match status" value="2"/>
</dbReference>
<evidence type="ECO:0000259" key="3">
    <source>
        <dbReference type="PROSITE" id="PS50113"/>
    </source>
</evidence>
<dbReference type="PANTHER" id="PTHR44757:SF2">
    <property type="entry name" value="BIOFILM ARCHITECTURE MAINTENANCE PROTEIN MBAA"/>
    <property type="match status" value="1"/>
</dbReference>
<dbReference type="STRING" id="204773.HEAR1387"/>
<dbReference type="InterPro" id="IPR001610">
    <property type="entry name" value="PAC"/>
</dbReference>
<dbReference type="CDD" id="cd00130">
    <property type="entry name" value="PAS"/>
    <property type="match status" value="2"/>
</dbReference>
<dbReference type="Proteomes" id="UP000006697">
    <property type="component" value="Chromosome"/>
</dbReference>
<dbReference type="Pfam" id="PF00563">
    <property type="entry name" value="EAL"/>
    <property type="match status" value="1"/>
</dbReference>
<dbReference type="PROSITE" id="PS50883">
    <property type="entry name" value="EAL"/>
    <property type="match status" value="1"/>
</dbReference>
<dbReference type="Gene3D" id="3.20.20.450">
    <property type="entry name" value="EAL domain"/>
    <property type="match status" value="1"/>
</dbReference>
<dbReference type="FunFam" id="3.30.70.270:FF:000001">
    <property type="entry name" value="Diguanylate cyclase domain protein"/>
    <property type="match status" value="1"/>
</dbReference>
<dbReference type="InterPro" id="IPR000700">
    <property type="entry name" value="PAS-assoc_C"/>
</dbReference>
<feature type="domain" description="PAS" evidence="2">
    <location>
        <begin position="172"/>
        <end position="242"/>
    </location>
</feature>
<feature type="transmembrane region" description="Helical" evidence="1">
    <location>
        <begin position="12"/>
        <end position="30"/>
    </location>
</feature>
<dbReference type="AlphaFoldDB" id="A4G4X2"/>
<dbReference type="PROSITE" id="PS50112">
    <property type="entry name" value="PAS"/>
    <property type="match status" value="2"/>
</dbReference>
<dbReference type="InterPro" id="IPR035965">
    <property type="entry name" value="PAS-like_dom_sf"/>
</dbReference>
<dbReference type="InterPro" id="IPR013656">
    <property type="entry name" value="PAS_4"/>
</dbReference>
<dbReference type="Gene3D" id="3.30.450.20">
    <property type="entry name" value="PAS domain"/>
    <property type="match status" value="2"/>
</dbReference>
<dbReference type="SUPFAM" id="SSF55785">
    <property type="entry name" value="PYP-like sensor domain (PAS domain)"/>
    <property type="match status" value="2"/>
</dbReference>
<feature type="domain" description="EAL" evidence="4">
    <location>
        <begin position="608"/>
        <end position="864"/>
    </location>
</feature>
<dbReference type="eggNOG" id="COG2202">
    <property type="taxonomic scope" value="Bacteria"/>
</dbReference>
<sequence>MAGSDIFRTASLLLYATLLFHIMLLVYAKHLSLTHVGMGTVVLLLVLLTISFIRYFWLRTVILLSEKFLLAEILIATCSIVVLAAQNTIPTLPMPWLIAIAGVFPLMLRHRIAMLCIAALALIGYRLNVYLGATASDWLPDLFATICIGWLSLLLAKTLNINRIALSQARTNERRFNAIARVTRHIFIITDADYQIKFANPALQEVIGYSYEEILHNAIKPILHPDDEEEHKEKLRHLRNTPHSTIFSRHRTRHKDGHWVWLETRGYNMLHDSAINGLVFSIEDITLRKDVELKLQEETAMLRAVLDLNPSMIYVKDSEGRFTISNQVFQRRFGYSSEDELRGKTVYDICLKMANENDKFSAREIADEIQQQDQQVMQTGIPLQDVEAPGFWHSDMHLWFHTSKYPLRDARNNIIGILGVTRDITKRKMTELQIEYQAMHDMLTDLPNRRYLVNTLATAMETSRQQQSSLTMLFCDLDFFKSVNDTHGHDFGDQCLLEISKRIVAVLPESDFVARFGGNEFVILTNSSLAESSIKAKAIARAVSERLVFENVAVKIQVSIGIAQLSPDHQVPADLIREADAAMYQAKERGRNRTEIYDAALQSKSTKHARMDVALRFALERNELSVAYQPKVSLVDGSVRGFELLLRWNSPEYGMISPNEFIPIAETSGMVVPIGMWAMEQACRQLAAWQASYPAMGDITVAVNVSMRQLLHTSFFTQVREILDSSGVVPHTIELELTETSAMANPLQTIENLALLKNLGLRLALDDFGTGYSSLAYLQKLPIDILKIDKTFVHGLGTKQSDREIIRLMMALAQTLNLQTVAEGVETIMHINELQEMGCDLGQGFIFSPPLSAEEAETLICSSHQFPLV</sequence>
<gene>
    <name evidence="6" type="ordered locus">HEAR1387</name>
</gene>
<protein>
    <recommendedName>
        <fullName evidence="8">Diguanylate cyclase</fullName>
    </recommendedName>
</protein>
<dbReference type="InterPro" id="IPR013655">
    <property type="entry name" value="PAS_fold_3"/>
</dbReference>
<dbReference type="InterPro" id="IPR001633">
    <property type="entry name" value="EAL_dom"/>
</dbReference>
<feature type="domain" description="GGDEF" evidence="5">
    <location>
        <begin position="468"/>
        <end position="599"/>
    </location>
</feature>